<dbReference type="Proteomes" id="UP000614047">
    <property type="component" value="Unassembled WGS sequence"/>
</dbReference>
<keyword evidence="3" id="KW-1185">Reference proteome</keyword>
<dbReference type="AlphaFoldDB" id="A0A931DH30"/>
<comment type="caution">
    <text evidence="2">The sequence shown here is derived from an EMBL/GenBank/DDBJ whole genome shotgun (WGS) entry which is preliminary data.</text>
</comment>
<feature type="transmembrane region" description="Helical" evidence="1">
    <location>
        <begin position="176"/>
        <end position="196"/>
    </location>
</feature>
<dbReference type="RefSeq" id="WP_197011354.1">
    <property type="nucleotide sequence ID" value="NZ_BAABES010000005.1"/>
</dbReference>
<accession>A0A931DH30</accession>
<proteinExistence type="predicted"/>
<organism evidence="2 3">
    <name type="scientific">Actinomadura viridis</name>
    <dbReference type="NCBI Taxonomy" id="58110"/>
    <lineage>
        <taxon>Bacteria</taxon>
        <taxon>Bacillati</taxon>
        <taxon>Actinomycetota</taxon>
        <taxon>Actinomycetes</taxon>
        <taxon>Streptosporangiales</taxon>
        <taxon>Thermomonosporaceae</taxon>
        <taxon>Actinomadura</taxon>
    </lineage>
</organism>
<dbReference type="Pfam" id="PF06912">
    <property type="entry name" value="DUF1275"/>
    <property type="match status" value="1"/>
</dbReference>
<evidence type="ECO:0000313" key="3">
    <source>
        <dbReference type="Proteomes" id="UP000614047"/>
    </source>
</evidence>
<protein>
    <submittedName>
        <fullName evidence="2">Uncharacterized membrane protein YoaK (UPF0700 family)</fullName>
    </submittedName>
</protein>
<keyword evidence="1" id="KW-1133">Transmembrane helix</keyword>
<gene>
    <name evidence="2" type="ORF">IW256_002772</name>
</gene>
<feature type="transmembrane region" description="Helical" evidence="1">
    <location>
        <begin position="94"/>
        <end position="116"/>
    </location>
</feature>
<dbReference type="InterPro" id="IPR010699">
    <property type="entry name" value="DUF1275"/>
</dbReference>
<dbReference type="PANTHER" id="PTHR37314:SF4">
    <property type="entry name" value="UPF0700 TRANSMEMBRANE PROTEIN YOAK"/>
    <property type="match status" value="1"/>
</dbReference>
<feature type="transmembrane region" description="Helical" evidence="1">
    <location>
        <begin position="16"/>
        <end position="36"/>
    </location>
</feature>
<evidence type="ECO:0000313" key="2">
    <source>
        <dbReference type="EMBL" id="MBG6088659.1"/>
    </source>
</evidence>
<keyword evidence="1" id="KW-0812">Transmembrane</keyword>
<evidence type="ECO:0000256" key="1">
    <source>
        <dbReference type="SAM" id="Phobius"/>
    </source>
</evidence>
<keyword evidence="1" id="KW-0472">Membrane</keyword>
<dbReference type="EMBL" id="JADOUA010000001">
    <property type="protein sequence ID" value="MBG6088659.1"/>
    <property type="molecule type" value="Genomic_DNA"/>
</dbReference>
<feature type="transmembrane region" description="Helical" evidence="1">
    <location>
        <begin position="202"/>
        <end position="220"/>
    </location>
</feature>
<feature type="transmembrane region" description="Helical" evidence="1">
    <location>
        <begin position="122"/>
        <end position="142"/>
    </location>
</feature>
<reference evidence="2" key="1">
    <citation type="submission" date="2020-11" db="EMBL/GenBank/DDBJ databases">
        <title>Sequencing the genomes of 1000 actinobacteria strains.</title>
        <authorList>
            <person name="Klenk H.-P."/>
        </authorList>
    </citation>
    <scope>NUCLEOTIDE SEQUENCE</scope>
    <source>
        <strain evidence="2">DSM 43175</strain>
    </source>
</reference>
<feature type="transmembrane region" description="Helical" evidence="1">
    <location>
        <begin position="41"/>
        <end position="61"/>
    </location>
</feature>
<sequence>MTRAEPPDQGRSHGPLPGLLLIITLSTGMIDTVSYLELGQVFVAAMTGNLIFLGLGLTGLGPLPAPSVSILAYAVGAACGGRVAFSTLSRRSRLLAWGTASHAGLVGVAALLLTLYGFDAPWPRHAVLALLALSMGWQYAIVRRLKVPDVTTTVVTTTITRLFGEISGRETQRRRLLMIGTLLCGVLLSGLLRRTLGPVSPLWASGVLLGVCSVMTYLAARRPGAERWNRTLPAR</sequence>
<name>A0A931DH30_9ACTN</name>
<dbReference type="PANTHER" id="PTHR37314">
    <property type="entry name" value="SLR0142 PROTEIN"/>
    <property type="match status" value="1"/>
</dbReference>